<dbReference type="Pfam" id="PF14081">
    <property type="entry name" value="DUF4262"/>
    <property type="match status" value="1"/>
</dbReference>
<dbReference type="EMBL" id="CP097463">
    <property type="protein sequence ID" value="WAX55380.1"/>
    <property type="molecule type" value="Genomic_DNA"/>
</dbReference>
<keyword evidence="2" id="KW-1185">Reference proteome</keyword>
<proteinExistence type="predicted"/>
<name>A0ABY7JUK8_9ACTN</name>
<evidence type="ECO:0000313" key="2">
    <source>
        <dbReference type="Proteomes" id="UP001164693"/>
    </source>
</evidence>
<accession>A0ABY7JUK8</accession>
<dbReference type="RefSeq" id="WP_269441888.1">
    <property type="nucleotide sequence ID" value="NZ_CP097463.1"/>
</dbReference>
<gene>
    <name evidence="1" type="ORF">M6B22_12570</name>
</gene>
<sequence>MCSNPGCAGPGTEDPVVVQQWLDQSDAWFRETIRRHGWAVQAVAGDEPRRRPAFAYTVGLWGFGHPELVVFGLPQPDAHRLLNAVGELVRAGETLRPGETVHGGPDDTDLHLRLLRLPNAHQVTHTAQRLYRTDGGQVVPALQLCWADQAGRYPWEPGFEHPRWLQPLPGTFAA</sequence>
<reference evidence="1" key="1">
    <citation type="submission" date="2022-05" db="EMBL/GenBank/DDBJ databases">
        <title>Jatrophihabitans sp. SB3-54 whole genome sequence.</title>
        <authorList>
            <person name="Suh M.K."/>
            <person name="Eom M.K."/>
            <person name="Kim J.S."/>
            <person name="Kim H.S."/>
            <person name="Do H.E."/>
            <person name="Shin Y.K."/>
            <person name="Lee J.-S."/>
        </authorList>
    </citation>
    <scope>NUCLEOTIDE SEQUENCE</scope>
    <source>
        <strain evidence="1">SB3-54</strain>
    </source>
</reference>
<dbReference type="Proteomes" id="UP001164693">
    <property type="component" value="Chromosome"/>
</dbReference>
<protein>
    <submittedName>
        <fullName evidence="1">DUF4262 domain-containing protein</fullName>
    </submittedName>
</protein>
<organism evidence="1 2">
    <name type="scientific">Jatrophihabitans cynanchi</name>
    <dbReference type="NCBI Taxonomy" id="2944128"/>
    <lineage>
        <taxon>Bacteria</taxon>
        <taxon>Bacillati</taxon>
        <taxon>Actinomycetota</taxon>
        <taxon>Actinomycetes</taxon>
        <taxon>Jatrophihabitantales</taxon>
        <taxon>Jatrophihabitantaceae</taxon>
        <taxon>Jatrophihabitans</taxon>
    </lineage>
</organism>
<dbReference type="InterPro" id="IPR025358">
    <property type="entry name" value="DUF4262"/>
</dbReference>
<evidence type="ECO:0000313" key="1">
    <source>
        <dbReference type="EMBL" id="WAX55380.1"/>
    </source>
</evidence>